<feature type="region of interest" description="Disordered" evidence="1">
    <location>
        <begin position="128"/>
        <end position="151"/>
    </location>
</feature>
<accession>A0A8J3NKF7</accession>
<sequence length="151" mass="16146">MDGMRPATQQKRDIVDLDLGNGRVLRAEVFVEPSPSRAGEGSGDAGLRDWWKGTRQAALDRTAPAVEAAAQWVHDEITQLGSLAPDRVGVELGVKFVARTPDLIVPVLGQVGAEATLLVRLEWEGGALQRRSPQGEEDDLPNEAGTPDSGN</sequence>
<dbReference type="InterPro" id="IPR045794">
    <property type="entry name" value="Trypco1"/>
</dbReference>
<dbReference type="AlphaFoldDB" id="A0A8J3NKF7"/>
<name>A0A8J3NKF7_9ACTN</name>
<evidence type="ECO:0000256" key="1">
    <source>
        <dbReference type="SAM" id="MobiDB-lite"/>
    </source>
</evidence>
<gene>
    <name evidence="3" type="ORF">Cba03nite_39500</name>
</gene>
<evidence type="ECO:0000259" key="2">
    <source>
        <dbReference type="Pfam" id="PF19493"/>
    </source>
</evidence>
<dbReference type="Proteomes" id="UP000601223">
    <property type="component" value="Unassembled WGS sequence"/>
</dbReference>
<keyword evidence="4" id="KW-1185">Reference proteome</keyword>
<feature type="domain" description="Trypsin-co-occurring" evidence="2">
    <location>
        <begin position="18"/>
        <end position="124"/>
    </location>
</feature>
<comment type="caution">
    <text evidence="3">The sequence shown here is derived from an EMBL/GenBank/DDBJ whole genome shotgun (WGS) entry which is preliminary data.</text>
</comment>
<proteinExistence type="predicted"/>
<protein>
    <recommendedName>
        <fullName evidence="2">Trypsin-co-occurring domain-containing protein</fullName>
    </recommendedName>
</protein>
<reference evidence="3 4" key="1">
    <citation type="submission" date="2021-01" db="EMBL/GenBank/DDBJ databases">
        <title>Whole genome shotgun sequence of Catellatospora bangladeshensis NBRC 107357.</title>
        <authorList>
            <person name="Komaki H."/>
            <person name="Tamura T."/>
        </authorList>
    </citation>
    <scope>NUCLEOTIDE SEQUENCE [LARGE SCALE GENOMIC DNA]</scope>
    <source>
        <strain evidence="3 4">NBRC 107357</strain>
    </source>
</reference>
<evidence type="ECO:0000313" key="4">
    <source>
        <dbReference type="Proteomes" id="UP000601223"/>
    </source>
</evidence>
<evidence type="ECO:0000313" key="3">
    <source>
        <dbReference type="EMBL" id="GIF82601.1"/>
    </source>
</evidence>
<dbReference type="Pfam" id="PF19493">
    <property type="entry name" value="Trypco1"/>
    <property type="match status" value="1"/>
</dbReference>
<dbReference type="NCBIfam" id="NF041216">
    <property type="entry name" value="CU044_2847_fam"/>
    <property type="match status" value="1"/>
</dbReference>
<organism evidence="3 4">
    <name type="scientific">Catellatospora bangladeshensis</name>
    <dbReference type="NCBI Taxonomy" id="310355"/>
    <lineage>
        <taxon>Bacteria</taxon>
        <taxon>Bacillati</taxon>
        <taxon>Actinomycetota</taxon>
        <taxon>Actinomycetes</taxon>
        <taxon>Micromonosporales</taxon>
        <taxon>Micromonosporaceae</taxon>
        <taxon>Catellatospora</taxon>
    </lineage>
</organism>
<dbReference type="EMBL" id="BONF01000021">
    <property type="protein sequence ID" value="GIF82601.1"/>
    <property type="molecule type" value="Genomic_DNA"/>
</dbReference>